<protein>
    <submittedName>
        <fullName evidence="4">Glycoside hydrolase/deacetylase</fullName>
    </submittedName>
</protein>
<dbReference type="PANTHER" id="PTHR10587:SF133">
    <property type="entry name" value="CHITIN DEACETYLASE 1-RELATED"/>
    <property type="match status" value="1"/>
</dbReference>
<dbReference type="GO" id="GO:0046872">
    <property type="term" value="F:metal ion binding"/>
    <property type="evidence" value="ECO:0007669"/>
    <property type="project" value="UniProtKB-KW"/>
</dbReference>
<dbReference type="GO" id="GO:0005975">
    <property type="term" value="P:carbohydrate metabolic process"/>
    <property type="evidence" value="ECO:0007669"/>
    <property type="project" value="InterPro"/>
</dbReference>
<dbReference type="GO" id="GO:0009272">
    <property type="term" value="P:fungal-type cell wall biogenesis"/>
    <property type="evidence" value="ECO:0007669"/>
    <property type="project" value="UniProtKB-ARBA"/>
</dbReference>
<dbReference type="AlphaFoldDB" id="A0A1Y2C5F3"/>
<keyword evidence="1" id="KW-0479">Metal-binding</keyword>
<evidence type="ECO:0000313" key="5">
    <source>
        <dbReference type="Proteomes" id="UP000193642"/>
    </source>
</evidence>
<dbReference type="PROSITE" id="PS51677">
    <property type="entry name" value="NODB"/>
    <property type="match status" value="1"/>
</dbReference>
<comment type="caution">
    <text evidence="4">The sequence shown here is derived from an EMBL/GenBank/DDBJ whole genome shotgun (WGS) entry which is preliminary data.</text>
</comment>
<organism evidence="4 5">
    <name type="scientific">Rhizoclosmatium globosum</name>
    <dbReference type="NCBI Taxonomy" id="329046"/>
    <lineage>
        <taxon>Eukaryota</taxon>
        <taxon>Fungi</taxon>
        <taxon>Fungi incertae sedis</taxon>
        <taxon>Chytridiomycota</taxon>
        <taxon>Chytridiomycota incertae sedis</taxon>
        <taxon>Chytridiomycetes</taxon>
        <taxon>Chytridiales</taxon>
        <taxon>Chytriomycetaceae</taxon>
        <taxon>Rhizoclosmatium</taxon>
    </lineage>
</organism>
<dbReference type="OrthoDB" id="5547340at2759"/>
<dbReference type="Gene3D" id="3.20.20.370">
    <property type="entry name" value="Glycoside hydrolase/deacetylase"/>
    <property type="match status" value="1"/>
</dbReference>
<sequence>MSLDWAPKPWVKAPPTPVWTQYFKQANPNATVQRDDLRACTIGGKIWGATFDDGPSTVEPALTDCGFCLFAHNKVADKLNQLTDFRQINMLTTFYTIGSVVIQYPNITLDTFSKVHEIGLHTWSHSLLTKLTDDEIVAELVYSAKAVYQTIDQVPKYLRPPYGGSDERVRRLANSMGLTVVGFVDTEDWKYWNSKTQMQPVVTGHFKDWIKNGTAGLITLQHDVWQSEVDVGKDAMDLLVKAGYSIKPVYECLGDTSPYGNEILEGFFLSGQFENKNAVVPPLAGNFVSSNFTGRIGPVKQFVSVVPVTTTSSVEPCGFGLVFSILAMMLV</sequence>
<evidence type="ECO:0000256" key="1">
    <source>
        <dbReference type="ARBA" id="ARBA00022723"/>
    </source>
</evidence>
<evidence type="ECO:0000313" key="4">
    <source>
        <dbReference type="EMBL" id="ORY42259.1"/>
    </source>
</evidence>
<dbReference type="EMBL" id="MCGO01000029">
    <property type="protein sequence ID" value="ORY42259.1"/>
    <property type="molecule type" value="Genomic_DNA"/>
</dbReference>
<dbReference type="SUPFAM" id="SSF88713">
    <property type="entry name" value="Glycoside hydrolase/deacetylase"/>
    <property type="match status" value="1"/>
</dbReference>
<evidence type="ECO:0000259" key="3">
    <source>
        <dbReference type="PROSITE" id="PS51677"/>
    </source>
</evidence>
<keyword evidence="2 4" id="KW-0378">Hydrolase</keyword>
<dbReference type="STRING" id="329046.A0A1Y2C5F3"/>
<accession>A0A1Y2C5F3</accession>
<reference evidence="4 5" key="1">
    <citation type="submission" date="2016-07" db="EMBL/GenBank/DDBJ databases">
        <title>Pervasive Adenine N6-methylation of Active Genes in Fungi.</title>
        <authorList>
            <consortium name="DOE Joint Genome Institute"/>
            <person name="Mondo S.J."/>
            <person name="Dannebaum R.O."/>
            <person name="Kuo R.C."/>
            <person name="Labutti K."/>
            <person name="Haridas S."/>
            <person name="Kuo A."/>
            <person name="Salamov A."/>
            <person name="Ahrendt S.R."/>
            <person name="Lipzen A."/>
            <person name="Sullivan W."/>
            <person name="Andreopoulos W.B."/>
            <person name="Clum A."/>
            <person name="Lindquist E."/>
            <person name="Daum C."/>
            <person name="Ramamoorthy G.K."/>
            <person name="Gryganskyi A."/>
            <person name="Culley D."/>
            <person name="Magnuson J.K."/>
            <person name="James T.Y."/>
            <person name="O'Malley M.A."/>
            <person name="Stajich J.E."/>
            <person name="Spatafora J.W."/>
            <person name="Visel A."/>
            <person name="Grigoriev I.V."/>
        </authorList>
    </citation>
    <scope>NUCLEOTIDE SEQUENCE [LARGE SCALE GENOMIC DNA]</scope>
    <source>
        <strain evidence="4 5">JEL800</strain>
    </source>
</reference>
<dbReference type="InterPro" id="IPR050248">
    <property type="entry name" value="Polysacc_deacetylase_ArnD"/>
</dbReference>
<proteinExistence type="predicted"/>
<dbReference type="GO" id="GO:0004099">
    <property type="term" value="F:chitin deacetylase activity"/>
    <property type="evidence" value="ECO:0007669"/>
    <property type="project" value="UniProtKB-ARBA"/>
</dbReference>
<gene>
    <name evidence="4" type="ORF">BCR33DRAFT_739279</name>
</gene>
<evidence type="ECO:0000256" key="2">
    <source>
        <dbReference type="ARBA" id="ARBA00022801"/>
    </source>
</evidence>
<feature type="domain" description="NodB homology" evidence="3">
    <location>
        <begin position="45"/>
        <end position="247"/>
    </location>
</feature>
<dbReference type="Pfam" id="PF01522">
    <property type="entry name" value="Polysacc_deac_1"/>
    <property type="match status" value="1"/>
</dbReference>
<keyword evidence="5" id="KW-1185">Reference proteome</keyword>
<dbReference type="InterPro" id="IPR011330">
    <property type="entry name" value="Glyco_hydro/deAcase_b/a-brl"/>
</dbReference>
<dbReference type="Proteomes" id="UP000193642">
    <property type="component" value="Unassembled WGS sequence"/>
</dbReference>
<dbReference type="PANTHER" id="PTHR10587">
    <property type="entry name" value="GLYCOSYL TRANSFERASE-RELATED"/>
    <property type="match status" value="1"/>
</dbReference>
<dbReference type="InterPro" id="IPR002509">
    <property type="entry name" value="NODB_dom"/>
</dbReference>
<dbReference type="GO" id="GO:0016020">
    <property type="term" value="C:membrane"/>
    <property type="evidence" value="ECO:0007669"/>
    <property type="project" value="TreeGrafter"/>
</dbReference>
<name>A0A1Y2C5F3_9FUNG</name>